<keyword evidence="1" id="KW-1133">Transmembrane helix</keyword>
<dbReference type="EMBL" id="OE002738">
    <property type="protein sequence ID" value="CAD7459224.1"/>
    <property type="molecule type" value="Genomic_DNA"/>
</dbReference>
<feature type="transmembrane region" description="Helical" evidence="1">
    <location>
        <begin position="280"/>
        <end position="302"/>
    </location>
</feature>
<reference evidence="2" key="1">
    <citation type="submission" date="2020-11" db="EMBL/GenBank/DDBJ databases">
        <authorList>
            <person name="Tran Van P."/>
        </authorList>
    </citation>
    <scope>NUCLEOTIDE SEQUENCE</scope>
</reference>
<gene>
    <name evidence="2" type="ORF">TTEB3V08_LOCUS7188</name>
</gene>
<sequence>MMLFNLAESSVFLIYISFLFVTCSSIYQEYTLESDKLCSLLLKKRKIKLGRDDHSTALIKETRYFDTWSGAYMFKCRFGVEASSKDGVIAVIQKLSFRRDEHSGKCIDYVQFKRDDSYTSPEYCGQIRAFLIPGAEDSSEESSLENVDYAHNAFYDPDGNMDVTIVVGNMTLRPEQKIDLQIAFTSYADCSRRRSNYLSCGVELCIWKDLFYDNVVNCPFSNCFDEGGCLKSTASVPNSGMHANLVDPSTTELVLGQVREASDASTENVPVVERHNSTKMTIGAVATVILAFLLFFTCLYIMRRNRQLCWSPSCAGPAERRNSAAVAELQLPMHTLVSDDEATLPPATAPTEPTVTIIAQEKDLPPPYESLFPAK</sequence>
<organism evidence="2">
    <name type="scientific">Timema tahoe</name>
    <dbReference type="NCBI Taxonomy" id="61484"/>
    <lineage>
        <taxon>Eukaryota</taxon>
        <taxon>Metazoa</taxon>
        <taxon>Ecdysozoa</taxon>
        <taxon>Arthropoda</taxon>
        <taxon>Hexapoda</taxon>
        <taxon>Insecta</taxon>
        <taxon>Pterygota</taxon>
        <taxon>Neoptera</taxon>
        <taxon>Polyneoptera</taxon>
        <taxon>Phasmatodea</taxon>
        <taxon>Timematodea</taxon>
        <taxon>Timematoidea</taxon>
        <taxon>Timematidae</taxon>
        <taxon>Timema</taxon>
    </lineage>
</organism>
<keyword evidence="1" id="KW-0472">Membrane</keyword>
<name>A0A7R9NWU7_9NEOP</name>
<proteinExistence type="predicted"/>
<accession>A0A7R9NWU7</accession>
<evidence type="ECO:0000313" key="2">
    <source>
        <dbReference type="EMBL" id="CAD7459224.1"/>
    </source>
</evidence>
<keyword evidence="1" id="KW-0812">Transmembrane</keyword>
<evidence type="ECO:0000256" key="1">
    <source>
        <dbReference type="SAM" id="Phobius"/>
    </source>
</evidence>
<dbReference type="AlphaFoldDB" id="A0A7R9NWU7"/>
<protein>
    <submittedName>
        <fullName evidence="2">Uncharacterized protein</fullName>
    </submittedName>
</protein>